<evidence type="ECO:0000256" key="8">
    <source>
        <dbReference type="ARBA" id="ARBA00022989"/>
    </source>
</evidence>
<dbReference type="Gene3D" id="6.10.340.10">
    <property type="match status" value="1"/>
</dbReference>
<dbReference type="SUPFAM" id="SSF158472">
    <property type="entry name" value="HAMP domain-like"/>
    <property type="match status" value="1"/>
</dbReference>
<dbReference type="Pfam" id="PF02518">
    <property type="entry name" value="HATPase_c"/>
    <property type="match status" value="1"/>
</dbReference>
<dbReference type="PANTHER" id="PTHR45436">
    <property type="entry name" value="SENSOR HISTIDINE KINASE YKOH"/>
    <property type="match status" value="1"/>
</dbReference>
<gene>
    <name evidence="14" type="ORF">NEE01_13100</name>
</gene>
<dbReference type="InterPro" id="IPR003660">
    <property type="entry name" value="HAMP_dom"/>
</dbReference>
<dbReference type="PANTHER" id="PTHR45436:SF8">
    <property type="entry name" value="HISTIDINE KINASE"/>
    <property type="match status" value="1"/>
</dbReference>
<organism evidence="14 15">
    <name type="scientific">Sphingomonas lycopersici</name>
    <dbReference type="NCBI Taxonomy" id="2951807"/>
    <lineage>
        <taxon>Bacteria</taxon>
        <taxon>Pseudomonadati</taxon>
        <taxon>Pseudomonadota</taxon>
        <taxon>Alphaproteobacteria</taxon>
        <taxon>Sphingomonadales</taxon>
        <taxon>Sphingomonadaceae</taxon>
        <taxon>Sphingomonas</taxon>
    </lineage>
</organism>
<dbReference type="PRINTS" id="PR00344">
    <property type="entry name" value="BCTRLSENSOR"/>
</dbReference>
<evidence type="ECO:0000256" key="3">
    <source>
        <dbReference type="ARBA" id="ARBA00012438"/>
    </source>
</evidence>
<dbReference type="InterPro" id="IPR050428">
    <property type="entry name" value="TCS_sensor_his_kinase"/>
</dbReference>
<evidence type="ECO:0000256" key="9">
    <source>
        <dbReference type="ARBA" id="ARBA00023012"/>
    </source>
</evidence>
<dbReference type="InterPro" id="IPR003661">
    <property type="entry name" value="HisK_dim/P_dom"/>
</dbReference>
<evidence type="ECO:0000256" key="10">
    <source>
        <dbReference type="ARBA" id="ARBA00023136"/>
    </source>
</evidence>
<feature type="domain" description="Histidine kinase" evidence="12">
    <location>
        <begin position="222"/>
        <end position="430"/>
    </location>
</feature>
<keyword evidence="7 14" id="KW-0418">Kinase</keyword>
<evidence type="ECO:0000313" key="14">
    <source>
        <dbReference type="EMBL" id="MCW6535715.1"/>
    </source>
</evidence>
<keyword evidence="8 11" id="KW-1133">Transmembrane helix</keyword>
<dbReference type="InterPro" id="IPR004358">
    <property type="entry name" value="Sig_transdc_His_kin-like_C"/>
</dbReference>
<evidence type="ECO:0000256" key="1">
    <source>
        <dbReference type="ARBA" id="ARBA00000085"/>
    </source>
</evidence>
<evidence type="ECO:0000256" key="11">
    <source>
        <dbReference type="SAM" id="Phobius"/>
    </source>
</evidence>
<evidence type="ECO:0000256" key="2">
    <source>
        <dbReference type="ARBA" id="ARBA00004370"/>
    </source>
</evidence>
<evidence type="ECO:0000313" key="15">
    <source>
        <dbReference type="Proteomes" id="UP001165565"/>
    </source>
</evidence>
<dbReference type="RefSeq" id="WP_265269239.1">
    <property type="nucleotide sequence ID" value="NZ_JANFAV010000008.1"/>
</dbReference>
<keyword evidence="9" id="KW-0902">Two-component regulatory system</keyword>
<evidence type="ECO:0000259" key="13">
    <source>
        <dbReference type="PROSITE" id="PS50885"/>
    </source>
</evidence>
<dbReference type="EMBL" id="JANFAV010000008">
    <property type="protein sequence ID" value="MCW6535715.1"/>
    <property type="molecule type" value="Genomic_DNA"/>
</dbReference>
<keyword evidence="5" id="KW-0808">Transferase</keyword>
<reference evidence="14" key="1">
    <citation type="submission" date="2022-06" db="EMBL/GenBank/DDBJ databases">
        <title>Sphingomonas sp. nov. isolated from rhizosphere soil of tomato.</title>
        <authorList>
            <person name="Dong H."/>
            <person name="Gao R."/>
        </authorList>
    </citation>
    <scope>NUCLEOTIDE SEQUENCE</scope>
    <source>
        <strain evidence="14">MMSM24</strain>
    </source>
</reference>
<protein>
    <recommendedName>
        <fullName evidence="3">histidine kinase</fullName>
        <ecNumber evidence="3">2.7.13.3</ecNumber>
    </recommendedName>
</protein>
<evidence type="ECO:0000256" key="4">
    <source>
        <dbReference type="ARBA" id="ARBA00022553"/>
    </source>
</evidence>
<dbReference type="AlphaFoldDB" id="A0AA42CQI3"/>
<dbReference type="InterPro" id="IPR036890">
    <property type="entry name" value="HATPase_C_sf"/>
</dbReference>
<dbReference type="Gene3D" id="1.10.287.130">
    <property type="match status" value="1"/>
</dbReference>
<dbReference type="InterPro" id="IPR036097">
    <property type="entry name" value="HisK_dim/P_sf"/>
</dbReference>
<dbReference type="SMART" id="SM00387">
    <property type="entry name" value="HATPase_c"/>
    <property type="match status" value="1"/>
</dbReference>
<keyword evidence="4" id="KW-0597">Phosphoprotein</keyword>
<dbReference type="InterPro" id="IPR003594">
    <property type="entry name" value="HATPase_dom"/>
</dbReference>
<dbReference type="CDD" id="cd00082">
    <property type="entry name" value="HisKA"/>
    <property type="match status" value="1"/>
</dbReference>
<evidence type="ECO:0000259" key="12">
    <source>
        <dbReference type="PROSITE" id="PS50109"/>
    </source>
</evidence>
<dbReference type="Gene3D" id="3.30.565.10">
    <property type="entry name" value="Histidine kinase-like ATPase, C-terminal domain"/>
    <property type="match status" value="1"/>
</dbReference>
<dbReference type="SUPFAM" id="SSF55874">
    <property type="entry name" value="ATPase domain of HSP90 chaperone/DNA topoisomerase II/histidine kinase"/>
    <property type="match status" value="1"/>
</dbReference>
<keyword evidence="10 11" id="KW-0472">Membrane</keyword>
<comment type="caution">
    <text evidence="14">The sequence shown here is derived from an EMBL/GenBank/DDBJ whole genome shotgun (WGS) entry which is preliminary data.</text>
</comment>
<sequence>MQLAGAGIVLLTVREITRGQITAAAGRGAERVRHNLIDTYRRGGIGATQAAVTRLIRARGPQLVLLLVDRDGRFLAGNVADWPPTVIAGGEPQTIEIFRIDRELSERMRVVATRLPNGARMLTGHVIESELRFARAMEEAMLLAMALALIFAGMAGVFAARMIERRLGRTVATADAVAAGDLSRRVPLRGGSDAFESLALAVNAMLDRIAALVGELKMATDGLAHDLRAPLTRLRATLERALAAAPDEAGRAMILRAMDEGERLLAMLDTALRITRAEAGLGREAFGDMDVAVMLADLADMFGPLAEDRGMSVTTRADGPIMIHANREMLGQALANLVDNALKYGAGEVTLSAEATPREVAIAVADHGPGIPPEVREDALKRFGRLDTARQEGGAGLGLSLVAAVAHLHGGRLTLGDNAPGLTATMTLLR</sequence>
<dbReference type="Proteomes" id="UP001165565">
    <property type="component" value="Unassembled WGS sequence"/>
</dbReference>
<feature type="transmembrane region" description="Helical" evidence="11">
    <location>
        <begin position="140"/>
        <end position="160"/>
    </location>
</feature>
<dbReference type="GO" id="GO:0005886">
    <property type="term" value="C:plasma membrane"/>
    <property type="evidence" value="ECO:0007669"/>
    <property type="project" value="TreeGrafter"/>
</dbReference>
<name>A0AA42CQI3_9SPHN</name>
<evidence type="ECO:0000256" key="6">
    <source>
        <dbReference type="ARBA" id="ARBA00022692"/>
    </source>
</evidence>
<dbReference type="GO" id="GO:0000155">
    <property type="term" value="F:phosphorelay sensor kinase activity"/>
    <property type="evidence" value="ECO:0007669"/>
    <property type="project" value="InterPro"/>
</dbReference>
<dbReference type="Pfam" id="PF00672">
    <property type="entry name" value="HAMP"/>
    <property type="match status" value="1"/>
</dbReference>
<comment type="catalytic activity">
    <reaction evidence="1">
        <text>ATP + protein L-histidine = ADP + protein N-phospho-L-histidine.</text>
        <dbReference type="EC" id="2.7.13.3"/>
    </reaction>
</comment>
<comment type="subcellular location">
    <subcellularLocation>
        <location evidence="2">Membrane</location>
    </subcellularLocation>
</comment>
<proteinExistence type="predicted"/>
<dbReference type="SMART" id="SM00388">
    <property type="entry name" value="HisKA"/>
    <property type="match status" value="1"/>
</dbReference>
<evidence type="ECO:0000256" key="5">
    <source>
        <dbReference type="ARBA" id="ARBA00022679"/>
    </source>
</evidence>
<dbReference type="EC" id="2.7.13.3" evidence="3"/>
<keyword evidence="6 11" id="KW-0812">Transmembrane</keyword>
<feature type="domain" description="HAMP" evidence="13">
    <location>
        <begin position="161"/>
        <end position="214"/>
    </location>
</feature>
<accession>A0AA42CQI3</accession>
<dbReference type="CDD" id="cd00075">
    <property type="entry name" value="HATPase"/>
    <property type="match status" value="1"/>
</dbReference>
<dbReference type="PROSITE" id="PS50885">
    <property type="entry name" value="HAMP"/>
    <property type="match status" value="1"/>
</dbReference>
<dbReference type="SMART" id="SM00304">
    <property type="entry name" value="HAMP"/>
    <property type="match status" value="1"/>
</dbReference>
<evidence type="ECO:0000256" key="7">
    <source>
        <dbReference type="ARBA" id="ARBA00022777"/>
    </source>
</evidence>
<dbReference type="PROSITE" id="PS50109">
    <property type="entry name" value="HIS_KIN"/>
    <property type="match status" value="1"/>
</dbReference>
<keyword evidence="15" id="KW-1185">Reference proteome</keyword>
<dbReference type="InterPro" id="IPR005467">
    <property type="entry name" value="His_kinase_dom"/>
</dbReference>
<dbReference type="SUPFAM" id="SSF47384">
    <property type="entry name" value="Homodimeric domain of signal transducing histidine kinase"/>
    <property type="match status" value="1"/>
</dbReference>
<dbReference type="Pfam" id="PF00512">
    <property type="entry name" value="HisKA"/>
    <property type="match status" value="1"/>
</dbReference>